<protein>
    <submittedName>
        <fullName evidence="1">Uncharacterized protein K452DRAFT_298701</fullName>
    </submittedName>
</protein>
<dbReference type="EMBL" id="BSXG01000011">
    <property type="protein sequence ID" value="GME24094.1"/>
    <property type="molecule type" value="Genomic_DNA"/>
</dbReference>
<proteinExistence type="predicted"/>
<evidence type="ECO:0000313" key="1">
    <source>
        <dbReference type="EMBL" id="GME24094.1"/>
    </source>
</evidence>
<accession>A0ACB5RUA9</accession>
<gene>
    <name evidence="1" type="primary">g4764</name>
    <name evidence="1" type="ORF">NpPPO83_00004764</name>
</gene>
<name>A0ACB5RUA9_9PEZI</name>
<organism evidence="1 2">
    <name type="scientific">Neofusicoccum parvum</name>
    <dbReference type="NCBI Taxonomy" id="310453"/>
    <lineage>
        <taxon>Eukaryota</taxon>
        <taxon>Fungi</taxon>
        <taxon>Dikarya</taxon>
        <taxon>Ascomycota</taxon>
        <taxon>Pezizomycotina</taxon>
        <taxon>Dothideomycetes</taxon>
        <taxon>Dothideomycetes incertae sedis</taxon>
        <taxon>Botryosphaeriales</taxon>
        <taxon>Botryosphaeriaceae</taxon>
        <taxon>Neofusicoccum</taxon>
    </lineage>
</organism>
<keyword evidence="2" id="KW-1185">Reference proteome</keyword>
<sequence length="211" mass="24933">MAQRHSHVHAPSPNQNDLSLDGFKPDTKPCRATTNSRQLSFDAQRPFQCTHACGQKFPPKGEWIKHEQKSHPQRVWLCMMGAVLEGGAHPVCAYCRHPNPDCSHLLTEHWERVCEETPGRWCRKQFMRKDHLRVHLRTMHEMEELEYYEVAGRLEVLDRLERWYRWCGFCRAENCFARWKDRMDHIGRHFTKEGMGMEKWCRIDETGDSGG</sequence>
<reference evidence="1" key="1">
    <citation type="submission" date="2024-09" db="EMBL/GenBank/DDBJ databases">
        <title>Draft Genome Sequences of Neofusicoccum parvum.</title>
        <authorList>
            <person name="Ashida A."/>
            <person name="Camagna M."/>
            <person name="Tanaka A."/>
            <person name="Takemoto D."/>
        </authorList>
    </citation>
    <scope>NUCLEOTIDE SEQUENCE</scope>
    <source>
        <strain evidence="1">PPO83</strain>
    </source>
</reference>
<dbReference type="Proteomes" id="UP001165186">
    <property type="component" value="Unassembled WGS sequence"/>
</dbReference>
<comment type="caution">
    <text evidence="1">The sequence shown here is derived from an EMBL/GenBank/DDBJ whole genome shotgun (WGS) entry which is preliminary data.</text>
</comment>
<evidence type="ECO:0000313" key="2">
    <source>
        <dbReference type="Proteomes" id="UP001165186"/>
    </source>
</evidence>